<proteinExistence type="predicted"/>
<comment type="caution">
    <text evidence="2">The sequence shown here is derived from an EMBL/GenBank/DDBJ whole genome shotgun (WGS) entry which is preliminary data.</text>
</comment>
<reference evidence="2" key="1">
    <citation type="submission" date="2021-11" db="EMBL/GenBank/DDBJ databases">
        <authorList>
            <consortium name="Genoscope - CEA"/>
            <person name="William W."/>
        </authorList>
    </citation>
    <scope>NUCLEOTIDE SEQUENCE</scope>
</reference>
<dbReference type="EMBL" id="CAKKNE010000005">
    <property type="protein sequence ID" value="CAH0376625.1"/>
    <property type="molecule type" value="Genomic_DNA"/>
</dbReference>
<feature type="region of interest" description="Disordered" evidence="1">
    <location>
        <begin position="79"/>
        <end position="115"/>
    </location>
</feature>
<feature type="compositionally biased region" description="Basic and acidic residues" evidence="1">
    <location>
        <begin position="79"/>
        <end position="88"/>
    </location>
</feature>
<feature type="compositionally biased region" description="Low complexity" evidence="1">
    <location>
        <begin position="422"/>
        <end position="435"/>
    </location>
</feature>
<dbReference type="AlphaFoldDB" id="A0A8J2STG0"/>
<feature type="region of interest" description="Disordered" evidence="1">
    <location>
        <begin position="173"/>
        <end position="205"/>
    </location>
</feature>
<feature type="compositionally biased region" description="Basic and acidic residues" evidence="1">
    <location>
        <begin position="13"/>
        <end position="22"/>
    </location>
</feature>
<organism evidence="2 3">
    <name type="scientific">Pelagomonas calceolata</name>
    <dbReference type="NCBI Taxonomy" id="35677"/>
    <lineage>
        <taxon>Eukaryota</taxon>
        <taxon>Sar</taxon>
        <taxon>Stramenopiles</taxon>
        <taxon>Ochrophyta</taxon>
        <taxon>Pelagophyceae</taxon>
        <taxon>Pelagomonadales</taxon>
        <taxon>Pelagomonadaceae</taxon>
        <taxon>Pelagomonas</taxon>
    </lineage>
</organism>
<feature type="compositionally biased region" description="Basic residues" evidence="1">
    <location>
        <begin position="480"/>
        <end position="493"/>
    </location>
</feature>
<feature type="compositionally biased region" description="Low complexity" evidence="1">
    <location>
        <begin position="176"/>
        <end position="198"/>
    </location>
</feature>
<gene>
    <name evidence="2" type="ORF">PECAL_5P12280</name>
</gene>
<feature type="compositionally biased region" description="Basic and acidic residues" evidence="1">
    <location>
        <begin position="366"/>
        <end position="379"/>
    </location>
</feature>
<feature type="region of interest" description="Disordered" evidence="1">
    <location>
        <begin position="1"/>
        <end position="36"/>
    </location>
</feature>
<evidence type="ECO:0000313" key="3">
    <source>
        <dbReference type="Proteomes" id="UP000789595"/>
    </source>
</evidence>
<accession>A0A8J2STG0</accession>
<evidence type="ECO:0000256" key="1">
    <source>
        <dbReference type="SAM" id="MobiDB-lite"/>
    </source>
</evidence>
<name>A0A8J2STG0_9STRA</name>
<sequence length="508" mass="56936">MRPSRRERRDRRAKQPKEEERPVSGWVRPPDSTDKERQIAAQKKLNMGFDCRAGYGRRRDQTDLRAIEAREQARYEALARRKEREAQPKKPIQKRLRPLLRGCKPERVMIGKRPVNFPPKSKTVFPPLRSNWEDYGPAKMPTRYNEHVGESEVRIAPMSLMARQIMREELLRNRRAASPAKSSSSKSKSPQHSPGKPKVGTGSIYDVLDRREPEGEVMEATLPDGRKVRVRVPPGALVVDARHDQSLVEVAPEAPRTPSPRKPDDDLRVPGASPKPKPLLARDDDDLRVPGASPPPQPLLGRVVDGGPPMPLVLDQRLDAADGAPSMPSVADDDLRVPGNTPKPRPLIADDDLRIPGASGPPRPLMADDGRRPRGDSMQDRPLTFESSDDDRRVRGDSPPPQPLMAADRPRRPQTPGAPLVAAGSPARRAASPSPEDFVTIWDAAQPSTPRQAAFDDERPRRRRAPDPPPEPPLVWKNDRPKRSKTARRRARRLERLPDIIRSQANKF</sequence>
<protein>
    <submittedName>
        <fullName evidence="2">Uncharacterized protein</fullName>
    </submittedName>
</protein>
<keyword evidence="3" id="KW-1185">Reference proteome</keyword>
<evidence type="ECO:0000313" key="2">
    <source>
        <dbReference type="EMBL" id="CAH0376625.1"/>
    </source>
</evidence>
<dbReference type="Proteomes" id="UP000789595">
    <property type="component" value="Unassembled WGS sequence"/>
</dbReference>
<feature type="region of interest" description="Disordered" evidence="1">
    <location>
        <begin position="237"/>
        <end position="508"/>
    </location>
</feature>
<feature type="compositionally biased region" description="Basic residues" evidence="1">
    <location>
        <begin position="1"/>
        <end position="12"/>
    </location>
</feature>